<dbReference type="PROSITE" id="PS50157">
    <property type="entry name" value="ZINC_FINGER_C2H2_2"/>
    <property type="match status" value="1"/>
</dbReference>
<dbReference type="eggNOG" id="KOG1721">
    <property type="taxonomic scope" value="Eukaryota"/>
</dbReference>
<dbReference type="PANTHER" id="PTHR11360">
    <property type="entry name" value="MONOCARBOXYLATE TRANSPORTER"/>
    <property type="match status" value="1"/>
</dbReference>
<dbReference type="EnsemblMetazoa" id="SMAR005177-RA">
    <property type="protein sequence ID" value="SMAR005177-PA"/>
    <property type="gene ID" value="SMAR005177"/>
</dbReference>
<keyword evidence="2" id="KW-0479">Metal-binding</keyword>
<feature type="transmembrane region" description="Helical" evidence="4">
    <location>
        <begin position="1496"/>
        <end position="1516"/>
    </location>
</feature>
<feature type="transmembrane region" description="Helical" evidence="4">
    <location>
        <begin position="1239"/>
        <end position="1257"/>
    </location>
</feature>
<evidence type="ECO:0000313" key="8">
    <source>
        <dbReference type="Proteomes" id="UP000014500"/>
    </source>
</evidence>
<dbReference type="HOGENOM" id="CLU_233528_0_0_1"/>
<name>T1IVH9_STRMM</name>
<dbReference type="SMART" id="SM00355">
    <property type="entry name" value="ZnF_C2H2"/>
    <property type="match status" value="6"/>
</dbReference>
<dbReference type="GO" id="GO:0022857">
    <property type="term" value="F:transmembrane transporter activity"/>
    <property type="evidence" value="ECO:0007669"/>
    <property type="project" value="InterPro"/>
</dbReference>
<dbReference type="PROSITE" id="PS00028">
    <property type="entry name" value="ZINC_FINGER_C2H2_1"/>
    <property type="match status" value="4"/>
</dbReference>
<proteinExistence type="predicted"/>
<feature type="transmembrane region" description="Helical" evidence="4">
    <location>
        <begin position="1182"/>
        <end position="1202"/>
    </location>
</feature>
<dbReference type="Pfam" id="PF07690">
    <property type="entry name" value="MFS_1"/>
    <property type="match status" value="1"/>
</dbReference>
<organism evidence="7 8">
    <name type="scientific">Strigamia maritima</name>
    <name type="common">European centipede</name>
    <name type="synonym">Geophilus maritimus</name>
    <dbReference type="NCBI Taxonomy" id="126957"/>
    <lineage>
        <taxon>Eukaryota</taxon>
        <taxon>Metazoa</taxon>
        <taxon>Ecdysozoa</taxon>
        <taxon>Arthropoda</taxon>
        <taxon>Myriapoda</taxon>
        <taxon>Chilopoda</taxon>
        <taxon>Pleurostigmophora</taxon>
        <taxon>Geophilomorpha</taxon>
        <taxon>Linotaeniidae</taxon>
        <taxon>Strigamia</taxon>
    </lineage>
</organism>
<keyword evidence="8" id="KW-1185">Reference proteome</keyword>
<feature type="region of interest" description="Disordered" evidence="3">
    <location>
        <begin position="1934"/>
        <end position="1966"/>
    </location>
</feature>
<dbReference type="InterPro" id="IPR013087">
    <property type="entry name" value="Znf_C2H2_type"/>
</dbReference>
<dbReference type="PANTHER" id="PTHR11360:SF312">
    <property type="entry name" value="KARMOISIN, ISOFORM B"/>
    <property type="match status" value="1"/>
</dbReference>
<dbReference type="Pfam" id="PF13863">
    <property type="entry name" value="DUF4200"/>
    <property type="match status" value="1"/>
</dbReference>
<dbReference type="GO" id="GO:0008270">
    <property type="term" value="F:zinc ion binding"/>
    <property type="evidence" value="ECO:0007669"/>
    <property type="project" value="UniProtKB-KW"/>
</dbReference>
<feature type="transmembrane region" description="Helical" evidence="4">
    <location>
        <begin position="1311"/>
        <end position="1329"/>
    </location>
</feature>
<evidence type="ECO:0000313" key="7">
    <source>
        <dbReference type="EnsemblMetazoa" id="SMAR005177-PA"/>
    </source>
</evidence>
<keyword evidence="2" id="KW-0863">Zinc-finger</keyword>
<dbReference type="InterPro" id="IPR025252">
    <property type="entry name" value="DUF4200"/>
</dbReference>
<dbReference type="InterPro" id="IPR036259">
    <property type="entry name" value="MFS_trans_sf"/>
</dbReference>
<feature type="transmembrane region" description="Helical" evidence="4">
    <location>
        <begin position="1587"/>
        <end position="1606"/>
    </location>
</feature>
<dbReference type="GO" id="GO:0003677">
    <property type="term" value="F:DNA binding"/>
    <property type="evidence" value="ECO:0007669"/>
    <property type="project" value="UniProtKB-KW"/>
</dbReference>
<feature type="transmembrane region" description="Helical" evidence="4">
    <location>
        <begin position="1618"/>
        <end position="1636"/>
    </location>
</feature>
<dbReference type="PROSITE" id="PS50850">
    <property type="entry name" value="MFS"/>
    <property type="match status" value="1"/>
</dbReference>
<comment type="subcellular location">
    <subcellularLocation>
        <location evidence="1">Membrane</location>
        <topology evidence="1">Multi-pass membrane protein</topology>
    </subcellularLocation>
</comment>
<dbReference type="STRING" id="126957.T1IVH9"/>
<dbReference type="Gene3D" id="1.20.1250.20">
    <property type="entry name" value="MFS general substrate transporter like domains"/>
    <property type="match status" value="2"/>
</dbReference>
<keyword evidence="4" id="KW-1133">Transmembrane helix</keyword>
<feature type="transmembrane region" description="Helical" evidence="4">
    <location>
        <begin position="1277"/>
        <end position="1299"/>
    </location>
</feature>
<keyword evidence="2" id="KW-0862">Zinc</keyword>
<dbReference type="eggNOG" id="KOG2504">
    <property type="taxonomic scope" value="Eukaryota"/>
</dbReference>
<dbReference type="Pfam" id="PF25429">
    <property type="entry name" value="zf-POGZ"/>
    <property type="match status" value="1"/>
</dbReference>
<feature type="domain" description="C2H2-type" evidence="5">
    <location>
        <begin position="736"/>
        <end position="764"/>
    </location>
</feature>
<evidence type="ECO:0000256" key="1">
    <source>
        <dbReference type="ARBA" id="ARBA00004141"/>
    </source>
</evidence>
<reference evidence="7" key="2">
    <citation type="submission" date="2015-02" db="UniProtKB">
        <authorList>
            <consortium name="EnsemblMetazoa"/>
        </authorList>
    </citation>
    <scope>IDENTIFICATION</scope>
</reference>
<dbReference type="InterPro" id="IPR020846">
    <property type="entry name" value="MFS_dom"/>
</dbReference>
<dbReference type="Gene3D" id="3.30.160.60">
    <property type="entry name" value="Classic Zinc Finger"/>
    <property type="match status" value="1"/>
</dbReference>
<evidence type="ECO:0000259" key="5">
    <source>
        <dbReference type="PROSITE" id="PS50157"/>
    </source>
</evidence>
<dbReference type="SUPFAM" id="SSF103473">
    <property type="entry name" value="MFS general substrate transporter"/>
    <property type="match status" value="1"/>
</dbReference>
<sequence>MIVVIGDFFPSATCLFDMAKVERKFREGKHHKATHGSDDGVELFLACEDDDLSPVQIEAHDRATRDYDEALQNIAILRSKKVKIIESDNANLQIPANSTVVSASSPLNTSNYAAFNSVTRSDTCTVSAAQPTAPVVELPKLNLAVSQSQLIIQNTMAIATQPQPTVMQPASYKLLLDARTGLIIGTMPNDNQARPATTMLPTTQTIAFVPLPASMVPKPSTPVTASTTITSGSIHATYSKKVTTLTEREVDANNLEVNLGQFENQQRLPSQYPSLTIKSVPQRLASLTVVQNKKAELDKTMNEVVKLKSPDLVKWMFEHGLFHIEQKCVVHRVVKMQLVFDNRESNDNSGGYKWQCGECMRTLPIQHLSFFESLGYGLLTMLRIIYFWACNEDVQKVLRETKVSACFLRSVYSLLRSICGSKVKSLMKLGGSDTRTVEVSLVLLKDTCIHASQLFFGCIYERSTGMVALRAFANKTDSSTEDFVNTYVDSYSVINTDKTTNDQGSGILNAKAYLKERVIPMFGNVIEQLQMETIQSFLHELMWREKFGTNPYNAFNNILLHIKQHYGTGTTSIKTSSQPLKMPVVSVLSESARAAPQSILPKSGNSIIRAELNKPIKPSSAVCKIQLPTEPKPVELSKVPILLEDYYYAWKSGITRAESLSGVQPQYKFKCCVCKKLLDNNIKMMKHLSAHIESIKQRNMDLSDVSQCKHCFREFDTPYVMQCHIEDVHLNNSSSLKCRICDQAFQYEESLIKHMVSTHTAVEMPYSCEVCKYRCSMYKTLVDHFHQVHNDTNYIQCHYCLKVFSVKFSAVRQIGLINNFWTHVYKHQTKSLNRKCTACSLMFVGRNEMTLHRLQDHVTYKDKPGVFKFNTNDEKGVKIYMKEPPLRTRVNFRGRRKKTVAVQSTKPKNMTSKYSFASSPRLLGLQCLECKFEMELPSHFMKSWCCSQCRYVTSCGKAFANHMIIWHSKARKRETIYNPVRLPCRMYCICGFSESMGNSMARHLAHCGKVSCYRTPEAARRNYFLFSSHLWSAAHRLYIASYKDMAVTYHGEQNQIDHGVCVPCGDSNVAFGPPLTKPAVLRRNRTARGGKNRWNKALDVVEVFHPGEGWFMTLPRMNETRNPSVSLQNYIAMAAAAMLRSRVATLLQKVLQAPNSRPITENLHTVTKTGGIVADPEQIPLGIVKIILTVLPGLYIGATLTARAMGIDEEMEVKCNSHKSTPKTGKNDRECQMDSGFKAWMVCFASFWTNGTIFGIINSTGVLYVELKEKYKDTENVTVLAAIVGSLCIGITFLVSPVAGILTDRFGVRKIALVGSVISAIGMFLSSFVESLVLYFLTFGILLGSGLSLTYTPSLVILGHYFKRRIGLVNGIVTFGSSLFTVAFPFMLEYLFQVIGLEATLQVLSAMLAVLVLCSLVFTPQLPVEKSPERTIHSHQSWMDKCRHFCTKIVNINLWKNKRYRIWALTIPVALFGYFVPYVHLVAYVKEVYPTKSGEMLVSCIGITSGIGRIVFGRLADFPRVNRVFLQQARLSFFCIGVLTIILPHVHYYEALIVVCLGLGLFDGCFISLLGPIAIDLTGRQGASQAIGFLLGLCSIPLTLGPPIAGWIRVWQNSYQPAFIYAGIPPIVGSLVMILVSRDKSLTSTAEPQSLLDESTCLTSGKSHVLNPFKRPKDSELPVLQTCQKVDGRINLIHKMKQPLYKKTARESKADPFDILRSIPDFCHLQELPSTPTSLIQKDPKVAQAMAIGEKLKNLETAKDFVVAKREIFLIQYLIGVKKDELMRIKNLQISEGRKLDKAELRLETDAINFDRFLKNSDHETMDCLKQVEIESKLKWDKITEIQKLNVQIVTIRNKLRKLEEIITEYKSYEKFLTNVAPQEWKDRKARERQIAAAKLSRMGKQSEYSILDVAIRQRSASITSGKGYKKIRKRPSKRFDLGGDADNSSDSGSVGLPHSDPPSEDEEEKADIYFTKPQQLLDIFDEMEERSIRMIQKSEDNEDAIYELRASFRLTKRKMQVVDYFYR</sequence>
<evidence type="ECO:0000256" key="3">
    <source>
        <dbReference type="SAM" id="MobiDB-lite"/>
    </source>
</evidence>
<keyword evidence="4" id="KW-0472">Membrane</keyword>
<feature type="transmembrane region" description="Helical" evidence="4">
    <location>
        <begin position="1552"/>
        <end position="1575"/>
    </location>
</feature>
<feature type="domain" description="Major facilitator superfamily (MFS) profile" evidence="6">
    <location>
        <begin position="1239"/>
        <end position="1641"/>
    </location>
</feature>
<accession>T1IVH9</accession>
<dbReference type="InterPro" id="IPR011701">
    <property type="entry name" value="MFS"/>
</dbReference>
<feature type="transmembrane region" description="Helical" evidence="4">
    <location>
        <begin position="1335"/>
        <end position="1359"/>
    </location>
</feature>
<feature type="compositionally biased region" description="Low complexity" evidence="3">
    <location>
        <begin position="1939"/>
        <end position="1952"/>
    </location>
</feature>
<dbReference type="EMBL" id="JH431584">
    <property type="status" value="NOT_ANNOTATED_CDS"/>
    <property type="molecule type" value="Genomic_DNA"/>
</dbReference>
<dbReference type="InterPro" id="IPR050327">
    <property type="entry name" value="Proton-linked_MCT"/>
</dbReference>
<evidence type="ECO:0000259" key="6">
    <source>
        <dbReference type="PROSITE" id="PS50850"/>
    </source>
</evidence>
<evidence type="ECO:0000256" key="4">
    <source>
        <dbReference type="SAM" id="Phobius"/>
    </source>
</evidence>
<protein>
    <submittedName>
        <fullName evidence="7">Uncharacterized protein</fullName>
    </submittedName>
</protein>
<feature type="transmembrane region" description="Helical" evidence="4">
    <location>
        <begin position="1462"/>
        <end position="1484"/>
    </location>
</feature>
<evidence type="ECO:0000256" key="2">
    <source>
        <dbReference type="PROSITE-ProRule" id="PRU00042"/>
    </source>
</evidence>
<dbReference type="InterPro" id="IPR057618">
    <property type="entry name" value="Znf_POGZ/Z280C-D-like"/>
</dbReference>
<feature type="transmembrane region" description="Helical" evidence="4">
    <location>
        <begin position="1366"/>
        <end position="1387"/>
    </location>
</feature>
<reference evidence="8" key="1">
    <citation type="submission" date="2011-05" db="EMBL/GenBank/DDBJ databases">
        <authorList>
            <person name="Richards S.R."/>
            <person name="Qu J."/>
            <person name="Jiang H."/>
            <person name="Jhangiani S.N."/>
            <person name="Agravi P."/>
            <person name="Goodspeed R."/>
            <person name="Gross S."/>
            <person name="Mandapat C."/>
            <person name="Jackson L."/>
            <person name="Mathew T."/>
            <person name="Pu L."/>
            <person name="Thornton R."/>
            <person name="Saada N."/>
            <person name="Wilczek-Boney K.B."/>
            <person name="Lee S."/>
            <person name="Kovar C."/>
            <person name="Wu Y."/>
            <person name="Scherer S.E."/>
            <person name="Worley K.C."/>
            <person name="Muzny D.M."/>
            <person name="Gibbs R."/>
        </authorList>
    </citation>
    <scope>NUCLEOTIDE SEQUENCE</scope>
    <source>
        <strain evidence="8">Brora</strain>
    </source>
</reference>
<dbReference type="Proteomes" id="UP000014500">
    <property type="component" value="Unassembled WGS sequence"/>
</dbReference>
<feature type="transmembrane region" description="Helical" evidence="4">
    <location>
        <begin position="1528"/>
        <end position="1546"/>
    </location>
</feature>
<feature type="transmembrane region" description="Helical" evidence="4">
    <location>
        <begin position="1399"/>
        <end position="1418"/>
    </location>
</feature>
<keyword evidence="4" id="KW-0812">Transmembrane</keyword>
<dbReference type="GO" id="GO:0016020">
    <property type="term" value="C:membrane"/>
    <property type="evidence" value="ECO:0007669"/>
    <property type="project" value="UniProtKB-SubCell"/>
</dbReference>